<sequence length="82" mass="9558">MYETLKVKLDKSSHLKEYLEDLLRWESEGGNSSDLNDILDDLDSPLRAGDVFEVQEGHIISEKEEFYLEVKIKKVESIDRID</sequence>
<dbReference type="RefSeq" id="WP_165141055.1">
    <property type="nucleotide sequence ID" value="NZ_JAALLT010000002.1"/>
</dbReference>
<dbReference type="Proteomes" id="UP000473278">
    <property type="component" value="Unassembled WGS sequence"/>
</dbReference>
<protein>
    <submittedName>
        <fullName evidence="1">Uncharacterized protein</fullName>
    </submittedName>
</protein>
<organism evidence="1 2">
    <name type="scientific">Halalkalibaculum roseum</name>
    <dbReference type="NCBI Taxonomy" id="2709311"/>
    <lineage>
        <taxon>Bacteria</taxon>
        <taxon>Pseudomonadati</taxon>
        <taxon>Balneolota</taxon>
        <taxon>Balneolia</taxon>
        <taxon>Balneolales</taxon>
        <taxon>Balneolaceae</taxon>
        <taxon>Halalkalibaculum</taxon>
    </lineage>
</organism>
<dbReference type="AlphaFoldDB" id="A0A6M1T3N3"/>
<proteinExistence type="predicted"/>
<evidence type="ECO:0000313" key="1">
    <source>
        <dbReference type="EMBL" id="NGP76585.1"/>
    </source>
</evidence>
<reference evidence="1 2" key="1">
    <citation type="submission" date="2020-02" db="EMBL/GenBank/DDBJ databases">
        <title>Balneolaceae bacterium YR4-1, complete genome.</title>
        <authorList>
            <person name="Li Y."/>
            <person name="Wu S."/>
        </authorList>
    </citation>
    <scope>NUCLEOTIDE SEQUENCE [LARGE SCALE GENOMIC DNA]</scope>
    <source>
        <strain evidence="1 2">YR4-1</strain>
    </source>
</reference>
<dbReference type="EMBL" id="JAALLT010000002">
    <property type="protein sequence ID" value="NGP76585.1"/>
    <property type="molecule type" value="Genomic_DNA"/>
</dbReference>
<accession>A0A6M1T3N3</accession>
<gene>
    <name evidence="1" type="ORF">G3570_08070</name>
</gene>
<name>A0A6M1T3N3_9BACT</name>
<comment type="caution">
    <text evidence="1">The sequence shown here is derived from an EMBL/GenBank/DDBJ whole genome shotgun (WGS) entry which is preliminary data.</text>
</comment>
<evidence type="ECO:0000313" key="2">
    <source>
        <dbReference type="Proteomes" id="UP000473278"/>
    </source>
</evidence>
<keyword evidence="2" id="KW-1185">Reference proteome</keyword>